<dbReference type="Proteomes" id="UP001501752">
    <property type="component" value="Unassembled WGS sequence"/>
</dbReference>
<dbReference type="PANTHER" id="PTHR47268:SF4">
    <property type="entry name" value="ACYLPHOSPHATASE"/>
    <property type="match status" value="1"/>
</dbReference>
<sequence>MAAVIRRRVLVSGLVQGVFFRDTCRREAAGAGVAGWVRNLPDGRVEAAFEGEPEAVERMIAWCRRGPSRAVVGDVRVSDEEPSGASGFEVTG</sequence>
<evidence type="ECO:0000256" key="1">
    <source>
        <dbReference type="ARBA" id="ARBA00005614"/>
    </source>
</evidence>
<evidence type="ECO:0000256" key="5">
    <source>
        <dbReference type="PROSITE-ProRule" id="PRU00520"/>
    </source>
</evidence>
<keyword evidence="5 6" id="KW-0378">Hydrolase</keyword>
<dbReference type="PANTHER" id="PTHR47268">
    <property type="entry name" value="ACYLPHOSPHATASE"/>
    <property type="match status" value="1"/>
</dbReference>
<proteinExistence type="inferred from homology"/>
<dbReference type="Gene3D" id="3.30.70.100">
    <property type="match status" value="1"/>
</dbReference>
<evidence type="ECO:0000256" key="7">
    <source>
        <dbReference type="RuleBase" id="RU004168"/>
    </source>
</evidence>
<dbReference type="InterPro" id="IPR036046">
    <property type="entry name" value="Acylphosphatase-like_dom_sf"/>
</dbReference>
<dbReference type="PROSITE" id="PS00151">
    <property type="entry name" value="ACYLPHOSPHATASE_2"/>
    <property type="match status" value="1"/>
</dbReference>
<dbReference type="InterPro" id="IPR017968">
    <property type="entry name" value="Acylphosphatase_CS"/>
</dbReference>
<dbReference type="PROSITE" id="PS51160">
    <property type="entry name" value="ACYLPHOSPHATASE_3"/>
    <property type="match status" value="1"/>
</dbReference>
<dbReference type="EMBL" id="BAABIS010000001">
    <property type="protein sequence ID" value="GAA4879969.1"/>
    <property type="molecule type" value="Genomic_DNA"/>
</dbReference>
<feature type="active site" evidence="5">
    <location>
        <position position="39"/>
    </location>
</feature>
<gene>
    <name evidence="9" type="ORF">GCM10023235_70330</name>
</gene>
<evidence type="ECO:0000256" key="6">
    <source>
        <dbReference type="RuleBase" id="RU000553"/>
    </source>
</evidence>
<comment type="similarity">
    <text evidence="1 7">Belongs to the acylphosphatase family.</text>
</comment>
<evidence type="ECO:0000256" key="2">
    <source>
        <dbReference type="ARBA" id="ARBA00012150"/>
    </source>
</evidence>
<dbReference type="InterPro" id="IPR001792">
    <property type="entry name" value="Acylphosphatase-like_dom"/>
</dbReference>
<accession>A0ABP9ESJ4</accession>
<comment type="caution">
    <text evidence="9">The sequence shown here is derived from an EMBL/GenBank/DDBJ whole genome shotgun (WGS) entry which is preliminary data.</text>
</comment>
<evidence type="ECO:0000313" key="10">
    <source>
        <dbReference type="Proteomes" id="UP001501752"/>
    </source>
</evidence>
<dbReference type="SUPFAM" id="SSF54975">
    <property type="entry name" value="Acylphosphatase/BLUF domain-like"/>
    <property type="match status" value="1"/>
</dbReference>
<keyword evidence="10" id="KW-1185">Reference proteome</keyword>
<feature type="domain" description="Acylphosphatase-like" evidence="8">
    <location>
        <begin position="6"/>
        <end position="92"/>
    </location>
</feature>
<evidence type="ECO:0000313" key="9">
    <source>
        <dbReference type="EMBL" id="GAA4879969.1"/>
    </source>
</evidence>
<evidence type="ECO:0000256" key="3">
    <source>
        <dbReference type="ARBA" id="ARBA00015991"/>
    </source>
</evidence>
<name>A0ABP9ESJ4_9ACTN</name>
<comment type="catalytic activity">
    <reaction evidence="4 5 6">
        <text>an acyl phosphate + H2O = a carboxylate + phosphate + H(+)</text>
        <dbReference type="Rhea" id="RHEA:14965"/>
        <dbReference type="ChEBI" id="CHEBI:15377"/>
        <dbReference type="ChEBI" id="CHEBI:15378"/>
        <dbReference type="ChEBI" id="CHEBI:29067"/>
        <dbReference type="ChEBI" id="CHEBI:43474"/>
        <dbReference type="ChEBI" id="CHEBI:59918"/>
        <dbReference type="EC" id="3.6.1.7"/>
    </reaction>
</comment>
<feature type="active site" evidence="5">
    <location>
        <position position="21"/>
    </location>
</feature>
<dbReference type="PROSITE" id="PS00150">
    <property type="entry name" value="ACYLPHOSPHATASE_1"/>
    <property type="match status" value="1"/>
</dbReference>
<evidence type="ECO:0000259" key="8">
    <source>
        <dbReference type="PROSITE" id="PS51160"/>
    </source>
</evidence>
<reference evidence="10" key="1">
    <citation type="journal article" date="2019" name="Int. J. Syst. Evol. Microbiol.">
        <title>The Global Catalogue of Microorganisms (GCM) 10K type strain sequencing project: providing services to taxonomists for standard genome sequencing and annotation.</title>
        <authorList>
            <consortium name="The Broad Institute Genomics Platform"/>
            <consortium name="The Broad Institute Genome Sequencing Center for Infectious Disease"/>
            <person name="Wu L."/>
            <person name="Ma J."/>
        </authorList>
    </citation>
    <scope>NUCLEOTIDE SEQUENCE [LARGE SCALE GENOMIC DNA]</scope>
    <source>
        <strain evidence="10">JCM 13006</strain>
    </source>
</reference>
<dbReference type="InterPro" id="IPR020456">
    <property type="entry name" value="Acylphosphatase"/>
</dbReference>
<evidence type="ECO:0000256" key="4">
    <source>
        <dbReference type="ARBA" id="ARBA00047645"/>
    </source>
</evidence>
<protein>
    <recommendedName>
        <fullName evidence="3 5">Acylphosphatase</fullName>
        <ecNumber evidence="2 5">3.6.1.7</ecNumber>
    </recommendedName>
</protein>
<dbReference type="EC" id="3.6.1.7" evidence="2 5"/>
<dbReference type="Pfam" id="PF00708">
    <property type="entry name" value="Acylphosphatase"/>
    <property type="match status" value="1"/>
</dbReference>
<organism evidence="9 10">
    <name type="scientific">Kitasatospora terrestris</name>
    <dbReference type="NCBI Taxonomy" id="258051"/>
    <lineage>
        <taxon>Bacteria</taxon>
        <taxon>Bacillati</taxon>
        <taxon>Actinomycetota</taxon>
        <taxon>Actinomycetes</taxon>
        <taxon>Kitasatosporales</taxon>
        <taxon>Streptomycetaceae</taxon>
        <taxon>Kitasatospora</taxon>
    </lineage>
</organism>